<sequence length="54" mass="6222">MTLSKVVQCLTPNKLHHLGRAAKSRRSVEIIETLKKTYAAAMNRHIFWAREKMG</sequence>
<evidence type="ECO:0000313" key="1">
    <source>
        <dbReference type="EMBL" id="PKB92873.1"/>
    </source>
</evidence>
<protein>
    <submittedName>
        <fullName evidence="1">Uncharacterized protein</fullName>
    </submittedName>
</protein>
<accession>A0A2N0NE69</accession>
<evidence type="ECO:0000313" key="2">
    <source>
        <dbReference type="Proteomes" id="UP000232722"/>
    </source>
</evidence>
<dbReference type="Proteomes" id="UP000232722">
    <property type="component" value="Unassembled WGS sequence"/>
</dbReference>
<organism evidence="1 2">
    <name type="scientific">Rhizophagus irregularis</name>
    <dbReference type="NCBI Taxonomy" id="588596"/>
    <lineage>
        <taxon>Eukaryota</taxon>
        <taxon>Fungi</taxon>
        <taxon>Fungi incertae sedis</taxon>
        <taxon>Mucoromycota</taxon>
        <taxon>Glomeromycotina</taxon>
        <taxon>Glomeromycetes</taxon>
        <taxon>Glomerales</taxon>
        <taxon>Glomeraceae</taxon>
        <taxon>Rhizophagus</taxon>
    </lineage>
</organism>
<gene>
    <name evidence="1" type="ORF">RhiirA5_443083</name>
</gene>
<name>A0A2N0NE69_9GLOM</name>
<dbReference type="AlphaFoldDB" id="A0A2N0NE69"/>
<reference evidence="1 2" key="2">
    <citation type="submission" date="2017-09" db="EMBL/GenBank/DDBJ databases">
        <title>Extensive intraspecific genome diversity in a model arbuscular mycorrhizal fungus.</title>
        <authorList>
            <person name="Chen E.C."/>
            <person name="Morin E."/>
            <person name="Beaudet D."/>
            <person name="Noel J."/>
            <person name="Ndikumana S."/>
            <person name="Charron P."/>
            <person name="St-Onge C."/>
            <person name="Giorgi J."/>
            <person name="Grigoriev I.V."/>
            <person name="Roux C."/>
            <person name="Martin F.M."/>
            <person name="Corradi N."/>
        </authorList>
    </citation>
    <scope>NUCLEOTIDE SEQUENCE [LARGE SCALE GENOMIC DNA]</scope>
    <source>
        <strain evidence="1 2">A5</strain>
    </source>
</reference>
<proteinExistence type="predicted"/>
<reference evidence="1 2" key="1">
    <citation type="submission" date="2016-04" db="EMBL/GenBank/DDBJ databases">
        <title>Genome analyses suggest a sexual origin of heterokaryosis in a supposedly ancient asexual fungus.</title>
        <authorList>
            <person name="Ropars J."/>
            <person name="Sedzielewska K."/>
            <person name="Noel J."/>
            <person name="Charron P."/>
            <person name="Farinelli L."/>
            <person name="Marton T."/>
            <person name="Kruger M."/>
            <person name="Pelin A."/>
            <person name="Brachmann A."/>
            <person name="Corradi N."/>
        </authorList>
    </citation>
    <scope>NUCLEOTIDE SEQUENCE [LARGE SCALE GENOMIC DNA]</scope>
    <source>
        <strain evidence="1 2">A5</strain>
    </source>
</reference>
<comment type="caution">
    <text evidence="1">The sequence shown here is derived from an EMBL/GenBank/DDBJ whole genome shotgun (WGS) entry which is preliminary data.</text>
</comment>
<dbReference type="EMBL" id="LLXJ01009617">
    <property type="protein sequence ID" value="PKB92873.1"/>
    <property type="molecule type" value="Genomic_DNA"/>
</dbReference>